<evidence type="ECO:0000256" key="4">
    <source>
        <dbReference type="ARBA" id="ARBA00022692"/>
    </source>
</evidence>
<evidence type="ECO:0000313" key="12">
    <source>
        <dbReference type="EMBL" id="ERJ13830.1"/>
    </source>
</evidence>
<keyword evidence="6 9" id="KW-0378">Hydrolase</keyword>
<comment type="function">
    <text evidence="9 10">This protein specifically catalyzes the removal of signal peptides from prolipoproteins.</text>
</comment>
<evidence type="ECO:0000256" key="2">
    <source>
        <dbReference type="ARBA" id="ARBA00022475"/>
    </source>
</evidence>
<evidence type="ECO:0000256" key="1">
    <source>
        <dbReference type="ARBA" id="ARBA00006139"/>
    </source>
</evidence>
<comment type="caution">
    <text evidence="12">The sequence shown here is derived from an EMBL/GenBank/DDBJ whole genome shotgun (WGS) entry which is preliminary data.</text>
</comment>
<dbReference type="PROSITE" id="PS00855">
    <property type="entry name" value="SPASE_II"/>
    <property type="match status" value="1"/>
</dbReference>
<comment type="caution">
    <text evidence="9">Lacks conserved residue(s) required for the propagation of feature annotation.</text>
</comment>
<dbReference type="RefSeq" id="WP_008826063.1">
    <property type="nucleotide sequence ID" value="NZ_AFNU02000001.1"/>
</dbReference>
<evidence type="ECO:0000256" key="10">
    <source>
        <dbReference type="RuleBase" id="RU000594"/>
    </source>
</evidence>
<comment type="subcellular location">
    <subcellularLocation>
        <location evidence="9">Cell membrane</location>
        <topology evidence="9">Multi-pass membrane protein</topology>
    </subcellularLocation>
</comment>
<feature type="active site" evidence="9">
    <location>
        <position position="133"/>
    </location>
</feature>
<dbReference type="PANTHER" id="PTHR33695">
    <property type="entry name" value="LIPOPROTEIN SIGNAL PEPTIDASE"/>
    <property type="match status" value="1"/>
</dbReference>
<reference evidence="12 13" key="2">
    <citation type="journal article" date="2013" name="PLoS ONE">
        <title>INDIGO - INtegrated Data Warehouse of MIcrobial GenOmes with Examples from the Red Sea Extremophiles.</title>
        <authorList>
            <person name="Alam I."/>
            <person name="Antunes A."/>
            <person name="Kamau A.A."/>
            <person name="Ba Alawi W."/>
            <person name="Kalkatawi M."/>
            <person name="Stingl U."/>
            <person name="Bajic V.B."/>
        </authorList>
    </citation>
    <scope>NUCLEOTIDE SEQUENCE [LARGE SCALE GENOMIC DNA]</scope>
    <source>
        <strain evidence="12 13">SSD-17B</strain>
    </source>
</reference>
<dbReference type="InterPro" id="IPR001872">
    <property type="entry name" value="Peptidase_A8"/>
</dbReference>
<dbReference type="NCBIfam" id="TIGR00077">
    <property type="entry name" value="lspA"/>
    <property type="match status" value="1"/>
</dbReference>
<dbReference type="EC" id="3.4.23.36" evidence="9"/>
<keyword evidence="5 9" id="KW-0064">Aspartyl protease</keyword>
<keyword evidence="12" id="KW-0449">Lipoprotein</keyword>
<feature type="transmembrane region" description="Helical" evidence="9">
    <location>
        <begin position="129"/>
        <end position="149"/>
    </location>
</feature>
<keyword evidence="13" id="KW-1185">Reference proteome</keyword>
<name>U2FM80_9MOLU</name>
<dbReference type="AlphaFoldDB" id="U2FM80"/>
<dbReference type="OrthoDB" id="9810259at2"/>
<evidence type="ECO:0000256" key="7">
    <source>
        <dbReference type="ARBA" id="ARBA00022989"/>
    </source>
</evidence>
<protein>
    <recommendedName>
        <fullName evidence="9">Lipoprotein signal peptidase</fullName>
        <ecNumber evidence="9">3.4.23.36</ecNumber>
    </recommendedName>
    <alternativeName>
        <fullName evidence="9">Prolipoprotein signal peptidase</fullName>
    </alternativeName>
    <alternativeName>
        <fullName evidence="9">Signal peptidase II</fullName>
        <shortName evidence="9">SPase II</shortName>
    </alternativeName>
</protein>
<feature type="transmembrane region" description="Helical" evidence="9">
    <location>
        <begin position="89"/>
        <end position="109"/>
    </location>
</feature>
<feature type="active site" evidence="9">
    <location>
        <position position="115"/>
    </location>
</feature>
<dbReference type="PRINTS" id="PR00781">
    <property type="entry name" value="LIPOSIGPTASE"/>
</dbReference>
<dbReference type="GO" id="GO:0006508">
    <property type="term" value="P:proteolysis"/>
    <property type="evidence" value="ECO:0007669"/>
    <property type="project" value="UniProtKB-KW"/>
</dbReference>
<proteinExistence type="inferred from homology"/>
<dbReference type="Proteomes" id="UP000005707">
    <property type="component" value="Unassembled WGS sequence"/>
</dbReference>
<dbReference type="eggNOG" id="COG0597">
    <property type="taxonomic scope" value="Bacteria"/>
</dbReference>
<dbReference type="UniPathway" id="UPA00665"/>
<comment type="similarity">
    <text evidence="1 9 11">Belongs to the peptidase A8 family.</text>
</comment>
<comment type="pathway">
    <text evidence="9">Protein modification; lipoprotein biosynthesis (signal peptide cleavage).</text>
</comment>
<keyword evidence="3 9" id="KW-0645">Protease</keyword>
<dbReference type="HAMAP" id="MF_00161">
    <property type="entry name" value="LspA"/>
    <property type="match status" value="1"/>
</dbReference>
<dbReference type="FunCoup" id="U2FM80">
    <property type="interactions" value="336"/>
</dbReference>
<evidence type="ECO:0000256" key="3">
    <source>
        <dbReference type="ARBA" id="ARBA00022670"/>
    </source>
</evidence>
<dbReference type="InParanoid" id="U2FM80"/>
<dbReference type="GO" id="GO:0004190">
    <property type="term" value="F:aspartic-type endopeptidase activity"/>
    <property type="evidence" value="ECO:0007669"/>
    <property type="project" value="UniProtKB-UniRule"/>
</dbReference>
<accession>U2FM80</accession>
<keyword evidence="4 9" id="KW-0812">Transmembrane</keyword>
<dbReference type="STRING" id="1033810.HLPCO_000496"/>
<dbReference type="GO" id="GO:0005886">
    <property type="term" value="C:plasma membrane"/>
    <property type="evidence" value="ECO:0007669"/>
    <property type="project" value="UniProtKB-SubCell"/>
</dbReference>
<sequence>MIIAYIGIIVGLVLLDQVTKFVIVHNMHLGQDIPVIGDFFSITSHRNRGAAWGMMEGRMDIFIPITILVLLVLSYMLKKDGDITNKPLFTWGILLMISGAIGNFIDRIWREEVVDFLDFYIFNYNFPVFNVADMCLTIGVGFLIVYILFFEQ</sequence>
<dbReference type="EMBL" id="AFNU02000001">
    <property type="protein sequence ID" value="ERJ13830.1"/>
    <property type="molecule type" value="Genomic_DNA"/>
</dbReference>
<organism evidence="12 13">
    <name type="scientific">Haloplasma contractile SSD-17B</name>
    <dbReference type="NCBI Taxonomy" id="1033810"/>
    <lineage>
        <taxon>Bacteria</taxon>
        <taxon>Bacillati</taxon>
        <taxon>Mycoplasmatota</taxon>
        <taxon>Mollicutes</taxon>
        <taxon>Haloplasmatales</taxon>
        <taxon>Haloplasmataceae</taxon>
        <taxon>Haloplasma</taxon>
    </lineage>
</organism>
<keyword evidence="7 9" id="KW-1133">Transmembrane helix</keyword>
<reference evidence="12 13" key="1">
    <citation type="journal article" date="2011" name="J. Bacteriol.">
        <title>Genome sequence of Haloplasma contractile, an unusual contractile bacterium from a deep-sea anoxic brine lake.</title>
        <authorList>
            <person name="Antunes A."/>
            <person name="Alam I."/>
            <person name="El Dorry H."/>
            <person name="Siam R."/>
            <person name="Robertson A."/>
            <person name="Bajic V.B."/>
            <person name="Stingl U."/>
        </authorList>
    </citation>
    <scope>NUCLEOTIDE SEQUENCE [LARGE SCALE GENOMIC DNA]</scope>
    <source>
        <strain evidence="12 13">SSD-17B</strain>
    </source>
</reference>
<comment type="catalytic activity">
    <reaction evidence="9 10">
        <text>Release of signal peptides from bacterial membrane prolipoproteins. Hydrolyzes -Xaa-Yaa-Zaa-|-(S,diacylglyceryl)Cys-, in which Xaa is hydrophobic (preferably Leu), and Yaa (Ala or Ser) and Zaa (Gly or Ala) have small, neutral side chains.</text>
        <dbReference type="EC" id="3.4.23.36"/>
    </reaction>
</comment>
<keyword evidence="2 9" id="KW-1003">Cell membrane</keyword>
<evidence type="ECO:0000313" key="13">
    <source>
        <dbReference type="Proteomes" id="UP000005707"/>
    </source>
</evidence>
<evidence type="ECO:0000256" key="8">
    <source>
        <dbReference type="ARBA" id="ARBA00023136"/>
    </source>
</evidence>
<evidence type="ECO:0000256" key="5">
    <source>
        <dbReference type="ARBA" id="ARBA00022750"/>
    </source>
</evidence>
<evidence type="ECO:0000256" key="6">
    <source>
        <dbReference type="ARBA" id="ARBA00022801"/>
    </source>
</evidence>
<dbReference type="PANTHER" id="PTHR33695:SF1">
    <property type="entry name" value="LIPOPROTEIN SIGNAL PEPTIDASE"/>
    <property type="match status" value="1"/>
</dbReference>
<dbReference type="Pfam" id="PF01252">
    <property type="entry name" value="Peptidase_A8"/>
    <property type="match status" value="1"/>
</dbReference>
<gene>
    <name evidence="9 12" type="primary">lspA</name>
    <name evidence="12" type="ORF">HLPCO_000496</name>
</gene>
<evidence type="ECO:0000256" key="9">
    <source>
        <dbReference type="HAMAP-Rule" id="MF_00161"/>
    </source>
</evidence>
<feature type="transmembrane region" description="Helical" evidence="9">
    <location>
        <begin position="61"/>
        <end position="77"/>
    </location>
</feature>
<keyword evidence="8 9" id="KW-0472">Membrane</keyword>
<evidence type="ECO:0000256" key="11">
    <source>
        <dbReference type="RuleBase" id="RU004181"/>
    </source>
</evidence>